<proteinExistence type="inferred from homology"/>
<dbReference type="RefSeq" id="WP_175371061.1">
    <property type="nucleotide sequence ID" value="NZ_JABWCS010000201.1"/>
</dbReference>
<feature type="transmembrane region" description="Helical" evidence="6">
    <location>
        <begin position="121"/>
        <end position="139"/>
    </location>
</feature>
<dbReference type="InterPro" id="IPR037185">
    <property type="entry name" value="EmrE-like"/>
</dbReference>
<feature type="domain" description="EamA" evidence="7">
    <location>
        <begin position="5"/>
        <end position="135"/>
    </location>
</feature>
<feature type="transmembrane region" description="Helical" evidence="6">
    <location>
        <begin position="178"/>
        <end position="197"/>
    </location>
</feature>
<evidence type="ECO:0000256" key="4">
    <source>
        <dbReference type="ARBA" id="ARBA00022989"/>
    </source>
</evidence>
<dbReference type="InterPro" id="IPR050638">
    <property type="entry name" value="AA-Vitamin_Transporters"/>
</dbReference>
<evidence type="ECO:0000256" key="6">
    <source>
        <dbReference type="SAM" id="Phobius"/>
    </source>
</evidence>
<protein>
    <submittedName>
        <fullName evidence="8">DMT family transporter</fullName>
    </submittedName>
</protein>
<feature type="transmembrane region" description="Helical" evidence="6">
    <location>
        <begin position="29"/>
        <end position="51"/>
    </location>
</feature>
<keyword evidence="9" id="KW-1185">Reference proteome</keyword>
<evidence type="ECO:0000256" key="3">
    <source>
        <dbReference type="ARBA" id="ARBA00022692"/>
    </source>
</evidence>
<evidence type="ECO:0000256" key="5">
    <source>
        <dbReference type="ARBA" id="ARBA00023136"/>
    </source>
</evidence>
<feature type="transmembrane region" description="Helical" evidence="6">
    <location>
        <begin position="209"/>
        <end position="231"/>
    </location>
</feature>
<reference evidence="8" key="1">
    <citation type="submission" date="2020-06" db="EMBL/GenBank/DDBJ databases">
        <title>Paenibacillus sp. nov., isolated from soil.</title>
        <authorList>
            <person name="Seo Y.L."/>
        </authorList>
    </citation>
    <scope>NUCLEOTIDE SEQUENCE [LARGE SCALE GENOMIC DNA]</scope>
    <source>
        <strain evidence="8">JW14</strain>
    </source>
</reference>
<evidence type="ECO:0000259" key="7">
    <source>
        <dbReference type="Pfam" id="PF00892"/>
    </source>
</evidence>
<accession>A0A850EM73</accession>
<dbReference type="SUPFAM" id="SSF103481">
    <property type="entry name" value="Multidrug resistance efflux transporter EmrE"/>
    <property type="match status" value="2"/>
</dbReference>
<dbReference type="PANTHER" id="PTHR32322:SF2">
    <property type="entry name" value="EAMA DOMAIN-CONTAINING PROTEIN"/>
    <property type="match status" value="1"/>
</dbReference>
<keyword evidence="3 6" id="KW-0812">Transmembrane</keyword>
<feature type="transmembrane region" description="Helical" evidence="6">
    <location>
        <begin position="266"/>
        <end position="288"/>
    </location>
</feature>
<feature type="transmembrane region" description="Helical" evidence="6">
    <location>
        <begin position="243"/>
        <end position="260"/>
    </location>
</feature>
<feature type="transmembrane region" description="Helical" evidence="6">
    <location>
        <begin position="145"/>
        <end position="166"/>
    </location>
</feature>
<comment type="subcellular location">
    <subcellularLocation>
        <location evidence="1">Endomembrane system</location>
        <topology evidence="1">Multi-pass membrane protein</topology>
    </subcellularLocation>
</comment>
<dbReference type="InterPro" id="IPR000620">
    <property type="entry name" value="EamA_dom"/>
</dbReference>
<dbReference type="Proteomes" id="UP000564806">
    <property type="component" value="Unassembled WGS sequence"/>
</dbReference>
<keyword evidence="5 6" id="KW-0472">Membrane</keyword>
<feature type="domain" description="EamA" evidence="7">
    <location>
        <begin position="147"/>
        <end position="281"/>
    </location>
</feature>
<feature type="transmembrane region" description="Helical" evidence="6">
    <location>
        <begin position="91"/>
        <end position="112"/>
    </location>
</feature>
<dbReference type="EMBL" id="JABWCS010000201">
    <property type="protein sequence ID" value="NUU60474.1"/>
    <property type="molecule type" value="Genomic_DNA"/>
</dbReference>
<comment type="caution">
    <text evidence="8">The sequence shown here is derived from an EMBL/GenBank/DDBJ whole genome shotgun (WGS) entry which is preliminary data.</text>
</comment>
<dbReference type="Pfam" id="PF00892">
    <property type="entry name" value="EamA"/>
    <property type="match status" value="2"/>
</dbReference>
<evidence type="ECO:0000313" key="9">
    <source>
        <dbReference type="Proteomes" id="UP000564806"/>
    </source>
</evidence>
<evidence type="ECO:0000256" key="1">
    <source>
        <dbReference type="ARBA" id="ARBA00004127"/>
    </source>
</evidence>
<dbReference type="GO" id="GO:0016020">
    <property type="term" value="C:membrane"/>
    <property type="evidence" value="ECO:0007669"/>
    <property type="project" value="UniProtKB-SubCell"/>
</dbReference>
<evidence type="ECO:0000313" key="8">
    <source>
        <dbReference type="EMBL" id="NUU60474.1"/>
    </source>
</evidence>
<comment type="similarity">
    <text evidence="2">Belongs to the EamA transporter family.</text>
</comment>
<feature type="transmembrane region" description="Helical" evidence="6">
    <location>
        <begin position="63"/>
        <end position="85"/>
    </location>
</feature>
<sequence>MSTALGLLFTLLWSSAAIATKFGMESTTPLALATFRFLSAGLLLFLYVYGLNRRFPWPKPRQWLPLIALGLLNTTIYLGATFWALTYVSAGLFNLFVATNPFLVALLSYLWLKRSISIKEWLGMLVAAIGLLIATWPSIAGGEASISGLIILGIGMLSMAVGSVFFKKVNLDLPSIVINTWQLCIGGIVALPIAYFLEKDTFFFKPDMHLLGSLIWLVFVISIGTMLLWFFLLKQDPVRANNWLFMTPIFGFILSAVVLHEQVTSFDIVATVVVVIGLFLSGNIKLLAKVKPRKN</sequence>
<dbReference type="PANTHER" id="PTHR32322">
    <property type="entry name" value="INNER MEMBRANE TRANSPORTER"/>
    <property type="match status" value="1"/>
</dbReference>
<gene>
    <name evidence="8" type="ORF">HPT30_08980</name>
</gene>
<evidence type="ECO:0000256" key="2">
    <source>
        <dbReference type="ARBA" id="ARBA00007362"/>
    </source>
</evidence>
<organism evidence="8 9">
    <name type="scientific">Paenibacillus agri</name>
    <dbReference type="NCBI Taxonomy" id="2744309"/>
    <lineage>
        <taxon>Bacteria</taxon>
        <taxon>Bacillati</taxon>
        <taxon>Bacillota</taxon>
        <taxon>Bacilli</taxon>
        <taxon>Bacillales</taxon>
        <taxon>Paenibacillaceae</taxon>
        <taxon>Paenibacillus</taxon>
    </lineage>
</organism>
<name>A0A850EM73_9BACL</name>
<keyword evidence="4 6" id="KW-1133">Transmembrane helix</keyword>
<dbReference type="AlphaFoldDB" id="A0A850EM73"/>